<sequence>MDFNGPLGRLRVINLHLDPDLHAPAKKRISSSIARRLLGPAYCACFIAGDFTYRGNGE</sequence>
<accession>A0ABN9WPH4</accession>
<organism evidence="1 2">
    <name type="scientific">Prorocentrum cordatum</name>
    <dbReference type="NCBI Taxonomy" id="2364126"/>
    <lineage>
        <taxon>Eukaryota</taxon>
        <taxon>Sar</taxon>
        <taxon>Alveolata</taxon>
        <taxon>Dinophyceae</taxon>
        <taxon>Prorocentrales</taxon>
        <taxon>Prorocentraceae</taxon>
        <taxon>Prorocentrum</taxon>
    </lineage>
</organism>
<keyword evidence="2" id="KW-1185">Reference proteome</keyword>
<dbReference type="EMBL" id="CAUYUJ010018873">
    <property type="protein sequence ID" value="CAK0886963.1"/>
    <property type="molecule type" value="Genomic_DNA"/>
</dbReference>
<feature type="non-terminal residue" evidence="1">
    <location>
        <position position="58"/>
    </location>
</feature>
<evidence type="ECO:0008006" key="3">
    <source>
        <dbReference type="Google" id="ProtNLM"/>
    </source>
</evidence>
<proteinExistence type="predicted"/>
<reference evidence="1" key="1">
    <citation type="submission" date="2023-10" db="EMBL/GenBank/DDBJ databases">
        <authorList>
            <person name="Chen Y."/>
            <person name="Shah S."/>
            <person name="Dougan E. K."/>
            <person name="Thang M."/>
            <person name="Chan C."/>
        </authorList>
    </citation>
    <scope>NUCLEOTIDE SEQUENCE [LARGE SCALE GENOMIC DNA]</scope>
</reference>
<evidence type="ECO:0000313" key="2">
    <source>
        <dbReference type="Proteomes" id="UP001189429"/>
    </source>
</evidence>
<comment type="caution">
    <text evidence="1">The sequence shown here is derived from an EMBL/GenBank/DDBJ whole genome shotgun (WGS) entry which is preliminary data.</text>
</comment>
<protein>
    <recommendedName>
        <fullName evidence="3">Metallophosphoesterase</fullName>
    </recommendedName>
</protein>
<name>A0ABN9WPH4_9DINO</name>
<gene>
    <name evidence="1" type="ORF">PCOR1329_LOCUS68167</name>
</gene>
<dbReference type="Proteomes" id="UP001189429">
    <property type="component" value="Unassembled WGS sequence"/>
</dbReference>
<evidence type="ECO:0000313" key="1">
    <source>
        <dbReference type="EMBL" id="CAK0886963.1"/>
    </source>
</evidence>